<dbReference type="EMBL" id="HG739651">
    <property type="protein sequence ID" value="CDP19612.1"/>
    <property type="molecule type" value="Genomic_DNA"/>
</dbReference>
<sequence length="152" mass="17478">MCECQSLQLNPIADVARCDWPIDGRFLKLLPRVSSAPPYLILLLLLGFFFLSSLIFTSFLSLIRCCPDLPLCGSPAPLLSIDQDLSLRGSPAPLLSVDQDWKATVVRLIFYEKKVEASFFSYRLIRDHLFLSWRVGYFLLPSLRSDKYIFYY</sequence>
<keyword evidence="1" id="KW-0812">Transmembrane</keyword>
<evidence type="ECO:0000313" key="3">
    <source>
        <dbReference type="Proteomes" id="UP000295252"/>
    </source>
</evidence>
<reference evidence="3" key="1">
    <citation type="journal article" date="2014" name="Science">
        <title>The coffee genome provides insight into the convergent evolution of caffeine biosynthesis.</title>
        <authorList>
            <person name="Denoeud F."/>
            <person name="Carretero-Paulet L."/>
            <person name="Dereeper A."/>
            <person name="Droc G."/>
            <person name="Guyot R."/>
            <person name="Pietrella M."/>
            <person name="Zheng C."/>
            <person name="Alberti A."/>
            <person name="Anthony F."/>
            <person name="Aprea G."/>
            <person name="Aury J.M."/>
            <person name="Bento P."/>
            <person name="Bernard M."/>
            <person name="Bocs S."/>
            <person name="Campa C."/>
            <person name="Cenci A."/>
            <person name="Combes M.C."/>
            <person name="Crouzillat D."/>
            <person name="Da Silva C."/>
            <person name="Daddiego L."/>
            <person name="De Bellis F."/>
            <person name="Dussert S."/>
            <person name="Garsmeur O."/>
            <person name="Gayraud T."/>
            <person name="Guignon V."/>
            <person name="Jahn K."/>
            <person name="Jamilloux V."/>
            <person name="Joet T."/>
            <person name="Labadie K."/>
            <person name="Lan T."/>
            <person name="Leclercq J."/>
            <person name="Lepelley M."/>
            <person name="Leroy T."/>
            <person name="Li L.T."/>
            <person name="Librado P."/>
            <person name="Lopez L."/>
            <person name="Munoz A."/>
            <person name="Noel B."/>
            <person name="Pallavicini A."/>
            <person name="Perrotta G."/>
            <person name="Poncet V."/>
            <person name="Pot D."/>
            <person name="Priyono X."/>
            <person name="Rigoreau M."/>
            <person name="Rouard M."/>
            <person name="Rozas J."/>
            <person name="Tranchant-Dubreuil C."/>
            <person name="VanBuren R."/>
            <person name="Zhang Q."/>
            <person name="Andrade A.C."/>
            <person name="Argout X."/>
            <person name="Bertrand B."/>
            <person name="de Kochko A."/>
            <person name="Graziosi G."/>
            <person name="Henry R.J."/>
            <person name="Jayarama X."/>
            <person name="Ming R."/>
            <person name="Nagai C."/>
            <person name="Rounsley S."/>
            <person name="Sankoff D."/>
            <person name="Giuliano G."/>
            <person name="Albert V.A."/>
            <person name="Wincker P."/>
            <person name="Lashermes P."/>
        </authorList>
    </citation>
    <scope>NUCLEOTIDE SEQUENCE [LARGE SCALE GENOMIC DNA]</scope>
    <source>
        <strain evidence="3">cv. DH200-94</strain>
    </source>
</reference>
<accession>A0A068VG78</accession>
<feature type="transmembrane region" description="Helical" evidence="1">
    <location>
        <begin position="39"/>
        <end position="63"/>
    </location>
</feature>
<dbReference type="AlphaFoldDB" id="A0A068VG78"/>
<dbReference type="InParanoid" id="A0A068VG78"/>
<keyword evidence="1" id="KW-1133">Transmembrane helix</keyword>
<dbReference type="Proteomes" id="UP000295252">
    <property type="component" value="Unassembled WGS sequence"/>
</dbReference>
<proteinExistence type="predicted"/>
<evidence type="ECO:0000313" key="2">
    <source>
        <dbReference type="EMBL" id="CDP19612.1"/>
    </source>
</evidence>
<name>A0A068VG78_COFCA</name>
<keyword evidence="1" id="KW-0472">Membrane</keyword>
<keyword evidence="3" id="KW-1185">Reference proteome</keyword>
<gene>
    <name evidence="2" type="ORF">GSCOC_T00009124001</name>
</gene>
<dbReference type="Gramene" id="CDP19612">
    <property type="protein sequence ID" value="CDP19612"/>
    <property type="gene ID" value="GSCOC_T00009124001"/>
</dbReference>
<evidence type="ECO:0000256" key="1">
    <source>
        <dbReference type="SAM" id="Phobius"/>
    </source>
</evidence>
<protein>
    <submittedName>
        <fullName evidence="2">DH200=94 genomic scaffold, scaffold_567</fullName>
    </submittedName>
</protein>
<organism evidence="2 3">
    <name type="scientific">Coffea canephora</name>
    <name type="common">Robusta coffee</name>
    <dbReference type="NCBI Taxonomy" id="49390"/>
    <lineage>
        <taxon>Eukaryota</taxon>
        <taxon>Viridiplantae</taxon>
        <taxon>Streptophyta</taxon>
        <taxon>Embryophyta</taxon>
        <taxon>Tracheophyta</taxon>
        <taxon>Spermatophyta</taxon>
        <taxon>Magnoliopsida</taxon>
        <taxon>eudicotyledons</taxon>
        <taxon>Gunneridae</taxon>
        <taxon>Pentapetalae</taxon>
        <taxon>asterids</taxon>
        <taxon>lamiids</taxon>
        <taxon>Gentianales</taxon>
        <taxon>Rubiaceae</taxon>
        <taxon>Ixoroideae</taxon>
        <taxon>Gardenieae complex</taxon>
        <taxon>Bertiereae - Coffeeae clade</taxon>
        <taxon>Coffeeae</taxon>
        <taxon>Coffea</taxon>
    </lineage>
</organism>